<dbReference type="FunFam" id="3.40.50.720:FF:000421">
    <property type="entry name" value="Probable NADP-dependent mannitol dehydrogenase"/>
    <property type="match status" value="1"/>
</dbReference>
<dbReference type="EMBL" id="MCFC01000015">
    <property type="protein sequence ID" value="ORY31387.1"/>
    <property type="molecule type" value="Genomic_DNA"/>
</dbReference>
<evidence type="ECO:0000256" key="3">
    <source>
        <dbReference type="ARBA" id="ARBA00023002"/>
    </source>
</evidence>
<keyword evidence="2" id="KW-0521">NADP</keyword>
<dbReference type="PANTHER" id="PTHR43008:SF4">
    <property type="entry name" value="CHAIN DEHYDROGENASE, PUTATIVE (AFU_ORTHOLOGUE AFUA_4G08710)-RELATED"/>
    <property type="match status" value="1"/>
</dbReference>
<keyword evidence="5" id="KW-1185">Reference proteome</keyword>
<dbReference type="STRING" id="71784.A0A1Y2BA93"/>
<dbReference type="Pfam" id="PF13561">
    <property type="entry name" value="adh_short_C2"/>
    <property type="match status" value="1"/>
</dbReference>
<comment type="caution">
    <text evidence="4">The sequence shown here is derived from an EMBL/GenBank/DDBJ whole genome shotgun (WGS) entry which is preliminary data.</text>
</comment>
<evidence type="ECO:0000256" key="2">
    <source>
        <dbReference type="ARBA" id="ARBA00022857"/>
    </source>
</evidence>
<dbReference type="Gene3D" id="3.40.50.720">
    <property type="entry name" value="NAD(P)-binding Rossmann-like Domain"/>
    <property type="match status" value="1"/>
</dbReference>
<dbReference type="PRINTS" id="PR00081">
    <property type="entry name" value="GDHRDH"/>
</dbReference>
<accession>A0A1Y2BA93</accession>
<evidence type="ECO:0000256" key="1">
    <source>
        <dbReference type="ARBA" id="ARBA00006484"/>
    </source>
</evidence>
<dbReference type="GO" id="GO:0016616">
    <property type="term" value="F:oxidoreductase activity, acting on the CH-OH group of donors, NAD or NADP as acceptor"/>
    <property type="evidence" value="ECO:0007669"/>
    <property type="project" value="UniProtKB-ARBA"/>
</dbReference>
<dbReference type="PROSITE" id="PS00061">
    <property type="entry name" value="ADH_SHORT"/>
    <property type="match status" value="1"/>
</dbReference>
<evidence type="ECO:0000313" key="5">
    <source>
        <dbReference type="Proteomes" id="UP000193986"/>
    </source>
</evidence>
<dbReference type="PANTHER" id="PTHR43008">
    <property type="entry name" value="BENZIL REDUCTASE"/>
    <property type="match status" value="1"/>
</dbReference>
<evidence type="ECO:0000313" key="4">
    <source>
        <dbReference type="EMBL" id="ORY31387.1"/>
    </source>
</evidence>
<dbReference type="InterPro" id="IPR002347">
    <property type="entry name" value="SDR_fam"/>
</dbReference>
<dbReference type="OrthoDB" id="1888931at2759"/>
<evidence type="ECO:0008006" key="6">
    <source>
        <dbReference type="Google" id="ProtNLM"/>
    </source>
</evidence>
<gene>
    <name evidence="4" type="ORF">BCR39DRAFT_526392</name>
</gene>
<dbReference type="PRINTS" id="PR00080">
    <property type="entry name" value="SDRFAMILY"/>
</dbReference>
<dbReference type="InParanoid" id="A0A1Y2BA93"/>
<keyword evidence="3" id="KW-0560">Oxidoreductase</keyword>
<dbReference type="InterPro" id="IPR020904">
    <property type="entry name" value="Sc_DH/Rdtase_CS"/>
</dbReference>
<protein>
    <recommendedName>
        <fullName evidence="6">Gluconate 5-dehydrogenase</fullName>
    </recommendedName>
</protein>
<name>A0A1Y2BA93_9TREE</name>
<dbReference type="SUPFAM" id="SSF51735">
    <property type="entry name" value="NAD(P)-binding Rossmann-fold domains"/>
    <property type="match status" value="1"/>
</dbReference>
<dbReference type="InterPro" id="IPR036291">
    <property type="entry name" value="NAD(P)-bd_dom_sf"/>
</dbReference>
<dbReference type="AlphaFoldDB" id="A0A1Y2BA93"/>
<reference evidence="4 5" key="1">
    <citation type="submission" date="2016-07" db="EMBL/GenBank/DDBJ databases">
        <title>Pervasive Adenine N6-methylation of Active Genes in Fungi.</title>
        <authorList>
            <consortium name="DOE Joint Genome Institute"/>
            <person name="Mondo S.J."/>
            <person name="Dannebaum R.O."/>
            <person name="Kuo R.C."/>
            <person name="Labutti K."/>
            <person name="Haridas S."/>
            <person name="Kuo A."/>
            <person name="Salamov A."/>
            <person name="Ahrendt S.R."/>
            <person name="Lipzen A."/>
            <person name="Sullivan W."/>
            <person name="Andreopoulos W.B."/>
            <person name="Clum A."/>
            <person name="Lindquist E."/>
            <person name="Daum C."/>
            <person name="Ramamoorthy G.K."/>
            <person name="Gryganskyi A."/>
            <person name="Culley D."/>
            <person name="Magnuson J.K."/>
            <person name="James T.Y."/>
            <person name="O'Malley M.A."/>
            <person name="Stajich J.E."/>
            <person name="Spatafora J.W."/>
            <person name="Visel A."/>
            <person name="Grigoriev I.V."/>
        </authorList>
    </citation>
    <scope>NUCLEOTIDE SEQUENCE [LARGE SCALE GENOMIC DNA]</scope>
    <source>
        <strain evidence="4 5">68-887.2</strain>
    </source>
</reference>
<proteinExistence type="inferred from homology"/>
<sequence length="276" mass="29574">MISIDYSGKIVLITGGGRGIGLGIAKAFAEAGATLIITYTSTNPAATAQAIEKQYGVKVHVYYCPAEKSDLVDEMVEEVAAEVGEIDVVIANAGVSLWRDAIDMTDAELLNIMQINLFAPMYLTRAVVRQWLKVPVSLHSSSSDRGLRDQKLHLGKKILFVSSISGIVAMTPQKQAAYNASKAGLTMLAKSLAGEWAGYGITVNAISPGYIQTDMIANPPPGEGEEWVKIWKSMTPVDRWGTAEDVANHIVLLCSDRAGSFMTGSDIVVDGGYTIF</sequence>
<dbReference type="GO" id="GO:0050664">
    <property type="term" value="F:oxidoreductase activity, acting on NAD(P)H, oxygen as acceptor"/>
    <property type="evidence" value="ECO:0007669"/>
    <property type="project" value="TreeGrafter"/>
</dbReference>
<comment type="similarity">
    <text evidence="1">Belongs to the short-chain dehydrogenases/reductases (SDR) family.</text>
</comment>
<dbReference type="Proteomes" id="UP000193986">
    <property type="component" value="Unassembled WGS sequence"/>
</dbReference>
<organism evidence="4 5">
    <name type="scientific">Naematelia encephala</name>
    <dbReference type="NCBI Taxonomy" id="71784"/>
    <lineage>
        <taxon>Eukaryota</taxon>
        <taxon>Fungi</taxon>
        <taxon>Dikarya</taxon>
        <taxon>Basidiomycota</taxon>
        <taxon>Agaricomycotina</taxon>
        <taxon>Tremellomycetes</taxon>
        <taxon>Tremellales</taxon>
        <taxon>Naemateliaceae</taxon>
        <taxon>Naematelia</taxon>
    </lineage>
</organism>